<dbReference type="Pfam" id="PF01556">
    <property type="entry name" value="DnaJ_C"/>
    <property type="match status" value="1"/>
</dbReference>
<dbReference type="RefSeq" id="XP_016210645.1">
    <property type="nucleotide sequence ID" value="XM_016361566.1"/>
</dbReference>
<proteinExistence type="predicted"/>
<dbReference type="OrthoDB" id="10250354at2759"/>
<feature type="region of interest" description="Disordered" evidence="2">
    <location>
        <begin position="81"/>
        <end position="105"/>
    </location>
</feature>
<reference evidence="4 5" key="1">
    <citation type="submission" date="2015-01" db="EMBL/GenBank/DDBJ databases">
        <title>The Genome Sequence of Ochroconis gallopava CBS43764.</title>
        <authorList>
            <consortium name="The Broad Institute Genomics Platform"/>
            <person name="Cuomo C."/>
            <person name="de Hoog S."/>
            <person name="Gorbushina A."/>
            <person name="Stielow B."/>
            <person name="Teixiera M."/>
            <person name="Abouelleil A."/>
            <person name="Chapman S.B."/>
            <person name="Priest M."/>
            <person name="Young S.K."/>
            <person name="Wortman J."/>
            <person name="Nusbaum C."/>
            <person name="Birren B."/>
        </authorList>
    </citation>
    <scope>NUCLEOTIDE SEQUENCE [LARGE SCALE GENOMIC DNA]</scope>
    <source>
        <strain evidence="4 5">CBS 43764</strain>
    </source>
</reference>
<dbReference type="GO" id="GO:0005829">
    <property type="term" value="C:cytosol"/>
    <property type="evidence" value="ECO:0007669"/>
    <property type="project" value="TreeGrafter"/>
</dbReference>
<feature type="region of interest" description="Disordered" evidence="2">
    <location>
        <begin position="134"/>
        <end position="183"/>
    </location>
</feature>
<evidence type="ECO:0000256" key="2">
    <source>
        <dbReference type="SAM" id="MobiDB-lite"/>
    </source>
</evidence>
<dbReference type="GO" id="GO:0006413">
    <property type="term" value="P:translational initiation"/>
    <property type="evidence" value="ECO:0007669"/>
    <property type="project" value="TreeGrafter"/>
</dbReference>
<evidence type="ECO:0000313" key="4">
    <source>
        <dbReference type="EMBL" id="KIW00776.1"/>
    </source>
</evidence>
<keyword evidence="1" id="KW-0143">Chaperone</keyword>
<evidence type="ECO:0000259" key="3">
    <source>
        <dbReference type="Pfam" id="PF01556"/>
    </source>
</evidence>
<dbReference type="GeneID" id="27315729"/>
<feature type="compositionally biased region" description="Basic and acidic residues" evidence="2">
    <location>
        <begin position="303"/>
        <end position="316"/>
    </location>
</feature>
<dbReference type="InParanoid" id="A0A0D1XEZ1"/>
<name>A0A0D1XEZ1_9PEZI</name>
<dbReference type="InterPro" id="IPR002939">
    <property type="entry name" value="DnaJ_C"/>
</dbReference>
<dbReference type="InterPro" id="IPR008971">
    <property type="entry name" value="HSP40/DnaJ_pept-bd"/>
</dbReference>
<dbReference type="Gene3D" id="2.60.260.20">
    <property type="entry name" value="Urease metallochaperone UreE, N-terminal domain"/>
    <property type="match status" value="2"/>
</dbReference>
<keyword evidence="5" id="KW-1185">Reference proteome</keyword>
<dbReference type="PANTHER" id="PTHR24078">
    <property type="entry name" value="DNAJ HOMOLOG SUBFAMILY C MEMBER"/>
    <property type="match status" value="1"/>
</dbReference>
<dbReference type="VEuPathDB" id="FungiDB:PV09_07756"/>
<feature type="compositionally biased region" description="Low complexity" evidence="2">
    <location>
        <begin position="134"/>
        <end position="149"/>
    </location>
</feature>
<feature type="compositionally biased region" description="Low complexity" evidence="2">
    <location>
        <begin position="398"/>
        <end position="418"/>
    </location>
</feature>
<gene>
    <name evidence="4" type="ORF">PV09_07756</name>
</gene>
<feature type="compositionally biased region" description="Low complexity" evidence="2">
    <location>
        <begin position="242"/>
        <end position="252"/>
    </location>
</feature>
<dbReference type="CDD" id="cd10747">
    <property type="entry name" value="DnaJ_C"/>
    <property type="match status" value="1"/>
</dbReference>
<evidence type="ECO:0000256" key="1">
    <source>
        <dbReference type="ARBA" id="ARBA00023186"/>
    </source>
</evidence>
<dbReference type="InterPro" id="IPR051339">
    <property type="entry name" value="DnaJ_subfamily_B"/>
</dbReference>
<feature type="region of interest" description="Disordered" evidence="2">
    <location>
        <begin position="200"/>
        <end position="419"/>
    </location>
</feature>
<dbReference type="PANTHER" id="PTHR24078:SF553">
    <property type="entry name" value="DNAJ HOMOLOG SUBFAMILY B MEMBER 5"/>
    <property type="match status" value="1"/>
</dbReference>
<feature type="domain" description="Chaperone DnaJ C-terminal" evidence="3">
    <location>
        <begin position="545"/>
        <end position="697"/>
    </location>
</feature>
<organism evidence="4 5">
    <name type="scientific">Verruconis gallopava</name>
    <dbReference type="NCBI Taxonomy" id="253628"/>
    <lineage>
        <taxon>Eukaryota</taxon>
        <taxon>Fungi</taxon>
        <taxon>Dikarya</taxon>
        <taxon>Ascomycota</taxon>
        <taxon>Pezizomycotina</taxon>
        <taxon>Dothideomycetes</taxon>
        <taxon>Pleosporomycetidae</taxon>
        <taxon>Venturiales</taxon>
        <taxon>Sympoventuriaceae</taxon>
        <taxon>Verruconis</taxon>
    </lineage>
</organism>
<dbReference type="GO" id="GO:0051087">
    <property type="term" value="F:protein-folding chaperone binding"/>
    <property type="evidence" value="ECO:0007669"/>
    <property type="project" value="TreeGrafter"/>
</dbReference>
<dbReference type="HOGENOM" id="CLU_393895_0_0_1"/>
<feature type="compositionally biased region" description="Basic and acidic residues" evidence="2">
    <location>
        <begin position="200"/>
        <end position="215"/>
    </location>
</feature>
<protein>
    <recommendedName>
        <fullName evidence="3">Chaperone DnaJ C-terminal domain-containing protein</fullName>
    </recommendedName>
</protein>
<dbReference type="STRING" id="253628.A0A0D1XEZ1"/>
<dbReference type="AlphaFoldDB" id="A0A0D1XEZ1"/>
<dbReference type="EMBL" id="KN847560">
    <property type="protein sequence ID" value="KIW00776.1"/>
    <property type="molecule type" value="Genomic_DNA"/>
</dbReference>
<dbReference type="GO" id="GO:0006457">
    <property type="term" value="P:protein folding"/>
    <property type="evidence" value="ECO:0007669"/>
    <property type="project" value="InterPro"/>
</dbReference>
<feature type="compositionally biased region" description="Basic and acidic residues" evidence="2">
    <location>
        <begin position="283"/>
        <end position="293"/>
    </location>
</feature>
<evidence type="ECO:0000313" key="5">
    <source>
        <dbReference type="Proteomes" id="UP000053259"/>
    </source>
</evidence>
<accession>A0A0D1XEZ1</accession>
<feature type="compositionally biased region" description="Polar residues" evidence="2">
    <location>
        <begin position="503"/>
        <end position="521"/>
    </location>
</feature>
<dbReference type="GO" id="GO:0051082">
    <property type="term" value="F:unfolded protein binding"/>
    <property type="evidence" value="ECO:0007669"/>
    <property type="project" value="InterPro"/>
</dbReference>
<feature type="region of interest" description="Disordered" evidence="2">
    <location>
        <begin position="495"/>
        <end position="534"/>
    </location>
</feature>
<sequence length="700" mass="78025">MAALQAELDALKAISRSLLIQFERGSKTSEQLQLLLDATSSLQVAILQPDFRRRSDASRISRDILDLSRLAEDNLEALQHLIHPNRDRRPSRSPRSGAEEKSRNQNIFSNLKKHAHAFQRLSDYITNREDWTRLAPKAPKAPRALSSSPEASSRLQPAEKGKETTSAPISPYQPTVEDVDDTDGEDEVKYNVEHVHYVHKEDSSVIDPAKVEQTHPKRTSHPQTPPQVVIRQATDPKQFEPSSSKVAASSASPLKTAAGVNDVDGAANKAVQDTEVNQTSSLQKRDSHADRPLSKSLQELEDEIARLNRKLQEKYSEGATSTSDAAKPESGKWTSSGKHKSVDLGRTNSLFGDSGSRRPRSSTSQNAERPRSFVEGTAFDPGYKPDMLPPALPEGLRRASSMKSRPSLSRSPRSAPFSPYDPHVDTYWDYGYPHGATNMYGPDPRTSLPTVLESGKRDHRSARTGRIVPKFHFENPMDTFGDFFREEDPGIADFPLFGPSVQPPLNQGRSRGNSRAQNEASPNPKPYISPRQLHESLPIEPDVRQISVSLEDMFYGVKKKFRVKRDKYNPQTGIITQEECIMEVPIPRGLKPKSKIKFEGAGHETREGTRELHFELVEKQHPVFTRSDYDLHCTLEITLVEALCGWEKSITSICGKEVIFSHPGPTPATWHEERAGLGMCTFKDPSIRGYLVASVSIRGA</sequence>
<dbReference type="Proteomes" id="UP000053259">
    <property type="component" value="Unassembled WGS sequence"/>
</dbReference>
<dbReference type="SUPFAM" id="SSF49493">
    <property type="entry name" value="HSP40/DnaJ peptide-binding domain"/>
    <property type="match status" value="2"/>
</dbReference>